<accession>A0A2N1MA90</accession>
<sequence>MTTTDNNDIISLNLRIHDNQNDNEIFVIEISRGKKVDSLKPIVKKRLAPLFDRIPSTKINLLWNHPNDEKRMQATTPISNYFTENLDENMIHIFVSPPPSPE</sequence>
<dbReference type="Proteomes" id="UP000233469">
    <property type="component" value="Unassembled WGS sequence"/>
</dbReference>
<gene>
    <name evidence="1" type="ORF">RhiirC2_796134</name>
</gene>
<reference evidence="1 2" key="2">
    <citation type="submission" date="2017-10" db="EMBL/GenBank/DDBJ databases">
        <title>Extensive intraspecific genome diversity in a model arbuscular mycorrhizal fungus.</title>
        <authorList>
            <person name="Chen E.C.H."/>
            <person name="Morin E."/>
            <person name="Baudet D."/>
            <person name="Noel J."/>
            <person name="Ndikumana S."/>
            <person name="Charron P."/>
            <person name="St-Onge C."/>
            <person name="Giorgi J."/>
            <person name="Grigoriev I.V."/>
            <person name="Roux C."/>
            <person name="Martin F.M."/>
            <person name="Corradi N."/>
        </authorList>
    </citation>
    <scope>NUCLEOTIDE SEQUENCE [LARGE SCALE GENOMIC DNA]</scope>
    <source>
        <strain evidence="1 2">C2</strain>
    </source>
</reference>
<dbReference type="AlphaFoldDB" id="A0A2N1MA90"/>
<comment type="caution">
    <text evidence="1">The sequence shown here is derived from an EMBL/GenBank/DDBJ whole genome shotgun (WGS) entry which is preliminary data.</text>
</comment>
<evidence type="ECO:0000313" key="2">
    <source>
        <dbReference type="Proteomes" id="UP000233469"/>
    </source>
</evidence>
<reference evidence="1 2" key="1">
    <citation type="submission" date="2016-04" db="EMBL/GenBank/DDBJ databases">
        <title>Genome analyses suggest a sexual origin of heterokaryosis in a supposedly ancient asexual fungus.</title>
        <authorList>
            <person name="Ropars J."/>
            <person name="Sedzielewska K."/>
            <person name="Noel J."/>
            <person name="Charron P."/>
            <person name="Farinelli L."/>
            <person name="Marton T."/>
            <person name="Kruger M."/>
            <person name="Pelin A."/>
            <person name="Brachmann A."/>
            <person name="Corradi N."/>
        </authorList>
    </citation>
    <scope>NUCLEOTIDE SEQUENCE [LARGE SCALE GENOMIC DNA]</scope>
    <source>
        <strain evidence="1 2">C2</strain>
    </source>
</reference>
<dbReference type="VEuPathDB" id="FungiDB:RhiirFUN_025140"/>
<dbReference type="EMBL" id="LLXL01003531">
    <property type="protein sequence ID" value="PKK58548.1"/>
    <property type="molecule type" value="Genomic_DNA"/>
</dbReference>
<dbReference type="VEuPathDB" id="FungiDB:FUN_005998"/>
<evidence type="ECO:0000313" key="1">
    <source>
        <dbReference type="EMBL" id="PKK58548.1"/>
    </source>
</evidence>
<organism evidence="1 2">
    <name type="scientific">Rhizophagus irregularis</name>
    <dbReference type="NCBI Taxonomy" id="588596"/>
    <lineage>
        <taxon>Eukaryota</taxon>
        <taxon>Fungi</taxon>
        <taxon>Fungi incertae sedis</taxon>
        <taxon>Mucoromycota</taxon>
        <taxon>Glomeromycotina</taxon>
        <taxon>Glomeromycetes</taxon>
        <taxon>Glomerales</taxon>
        <taxon>Glomeraceae</taxon>
        <taxon>Rhizophagus</taxon>
    </lineage>
</organism>
<proteinExistence type="predicted"/>
<protein>
    <recommendedName>
        <fullName evidence="3">Ubiquitin-like domain-containing protein</fullName>
    </recommendedName>
</protein>
<name>A0A2N1MA90_9GLOM</name>
<evidence type="ECO:0008006" key="3">
    <source>
        <dbReference type="Google" id="ProtNLM"/>
    </source>
</evidence>